<accession>A0ABQ1J6M9</accession>
<name>A0ABQ1J6M9_9PROT</name>
<protein>
    <submittedName>
        <fullName evidence="2">Uncharacterized protein</fullName>
    </submittedName>
</protein>
<proteinExistence type="predicted"/>
<keyword evidence="1" id="KW-0472">Membrane</keyword>
<organism evidence="2 3">
    <name type="scientific">Henriciella pelagia</name>
    <dbReference type="NCBI Taxonomy" id="1977912"/>
    <lineage>
        <taxon>Bacteria</taxon>
        <taxon>Pseudomonadati</taxon>
        <taxon>Pseudomonadota</taxon>
        <taxon>Alphaproteobacteria</taxon>
        <taxon>Hyphomonadales</taxon>
        <taxon>Hyphomonadaceae</taxon>
        <taxon>Henriciella</taxon>
    </lineage>
</organism>
<dbReference type="RefSeq" id="WP_267905912.1">
    <property type="nucleotide sequence ID" value="NZ_BMKF01000001.1"/>
</dbReference>
<dbReference type="EMBL" id="BMKF01000001">
    <property type="protein sequence ID" value="GGB61172.1"/>
    <property type="molecule type" value="Genomic_DNA"/>
</dbReference>
<feature type="transmembrane region" description="Helical" evidence="1">
    <location>
        <begin position="20"/>
        <end position="42"/>
    </location>
</feature>
<evidence type="ECO:0000313" key="2">
    <source>
        <dbReference type="EMBL" id="GGB61172.1"/>
    </source>
</evidence>
<evidence type="ECO:0000256" key="1">
    <source>
        <dbReference type="SAM" id="Phobius"/>
    </source>
</evidence>
<keyword evidence="1" id="KW-0812">Transmembrane</keyword>
<reference evidence="3" key="1">
    <citation type="journal article" date="2019" name="Int. J. Syst. Evol. Microbiol.">
        <title>The Global Catalogue of Microorganisms (GCM) 10K type strain sequencing project: providing services to taxonomists for standard genome sequencing and annotation.</title>
        <authorList>
            <consortium name="The Broad Institute Genomics Platform"/>
            <consortium name="The Broad Institute Genome Sequencing Center for Infectious Disease"/>
            <person name="Wu L."/>
            <person name="Ma J."/>
        </authorList>
    </citation>
    <scope>NUCLEOTIDE SEQUENCE [LARGE SCALE GENOMIC DNA]</scope>
    <source>
        <strain evidence="3">CGMCC 1.15928</strain>
    </source>
</reference>
<keyword evidence="1" id="KW-1133">Transmembrane helix</keyword>
<dbReference type="Proteomes" id="UP000628854">
    <property type="component" value="Unassembled WGS sequence"/>
</dbReference>
<comment type="caution">
    <text evidence="2">The sequence shown here is derived from an EMBL/GenBank/DDBJ whole genome shotgun (WGS) entry which is preliminary data.</text>
</comment>
<evidence type="ECO:0000313" key="3">
    <source>
        <dbReference type="Proteomes" id="UP000628854"/>
    </source>
</evidence>
<gene>
    <name evidence="2" type="ORF">GCM10011503_07160</name>
</gene>
<sequence length="43" mass="4646">MSEAKLNTEEARQGETGFGMRWVLIISTVAAIFGLGIVFGTMI</sequence>
<keyword evidence="3" id="KW-1185">Reference proteome</keyword>